<feature type="compositionally biased region" description="Polar residues" evidence="1">
    <location>
        <begin position="211"/>
        <end position="222"/>
    </location>
</feature>
<evidence type="ECO:0000256" key="1">
    <source>
        <dbReference type="SAM" id="MobiDB-lite"/>
    </source>
</evidence>
<reference evidence="3" key="2">
    <citation type="submission" date="2008-08" db="EMBL/GenBank/DDBJ databases">
        <authorList>
            <consortium name="Diatom Consortium"/>
            <person name="Grigoriev I."/>
            <person name="Grimwood J."/>
            <person name="Kuo A."/>
            <person name="Otillar R.P."/>
            <person name="Salamov A."/>
            <person name="Detter J.C."/>
            <person name="Lindquist E."/>
            <person name="Shapiro H."/>
            <person name="Lucas S."/>
            <person name="Glavina del Rio T."/>
            <person name="Pitluck S."/>
            <person name="Rokhsar D."/>
            <person name="Bowler C."/>
        </authorList>
    </citation>
    <scope>GENOME REANNOTATION</scope>
    <source>
        <strain evidence="3">CCAP 1055/1</strain>
    </source>
</reference>
<reference evidence="2 3" key="1">
    <citation type="journal article" date="2008" name="Nature">
        <title>The Phaeodactylum genome reveals the evolutionary history of diatom genomes.</title>
        <authorList>
            <person name="Bowler C."/>
            <person name="Allen A.E."/>
            <person name="Badger J.H."/>
            <person name="Grimwood J."/>
            <person name="Jabbari K."/>
            <person name="Kuo A."/>
            <person name="Maheswari U."/>
            <person name="Martens C."/>
            <person name="Maumus F."/>
            <person name="Otillar R.P."/>
            <person name="Rayko E."/>
            <person name="Salamov A."/>
            <person name="Vandepoele K."/>
            <person name="Beszteri B."/>
            <person name="Gruber A."/>
            <person name="Heijde M."/>
            <person name="Katinka M."/>
            <person name="Mock T."/>
            <person name="Valentin K."/>
            <person name="Verret F."/>
            <person name="Berges J.A."/>
            <person name="Brownlee C."/>
            <person name="Cadoret J.P."/>
            <person name="Chiovitti A."/>
            <person name="Choi C.J."/>
            <person name="Coesel S."/>
            <person name="De Martino A."/>
            <person name="Detter J.C."/>
            <person name="Durkin C."/>
            <person name="Falciatore A."/>
            <person name="Fournet J."/>
            <person name="Haruta M."/>
            <person name="Huysman M.J."/>
            <person name="Jenkins B.D."/>
            <person name="Jiroutova K."/>
            <person name="Jorgensen R.E."/>
            <person name="Joubert Y."/>
            <person name="Kaplan A."/>
            <person name="Kroger N."/>
            <person name="Kroth P.G."/>
            <person name="La Roche J."/>
            <person name="Lindquist E."/>
            <person name="Lommer M."/>
            <person name="Martin-Jezequel V."/>
            <person name="Lopez P.J."/>
            <person name="Lucas S."/>
            <person name="Mangogna M."/>
            <person name="McGinnis K."/>
            <person name="Medlin L.K."/>
            <person name="Montsant A."/>
            <person name="Oudot-Le Secq M.P."/>
            <person name="Napoli C."/>
            <person name="Obornik M."/>
            <person name="Parker M.S."/>
            <person name="Petit J.L."/>
            <person name="Porcel B.M."/>
            <person name="Poulsen N."/>
            <person name="Robison M."/>
            <person name="Rychlewski L."/>
            <person name="Rynearson T.A."/>
            <person name="Schmutz J."/>
            <person name="Shapiro H."/>
            <person name="Siaut M."/>
            <person name="Stanley M."/>
            <person name="Sussman M.R."/>
            <person name="Taylor A.R."/>
            <person name="Vardi A."/>
            <person name="von Dassow P."/>
            <person name="Vyverman W."/>
            <person name="Willis A."/>
            <person name="Wyrwicz L.S."/>
            <person name="Rokhsar D.S."/>
            <person name="Weissenbach J."/>
            <person name="Armbrust E.V."/>
            <person name="Green B.R."/>
            <person name="Van de Peer Y."/>
            <person name="Grigoriev I.V."/>
        </authorList>
    </citation>
    <scope>NUCLEOTIDE SEQUENCE [LARGE SCALE GENOMIC DNA]</scope>
    <source>
        <strain evidence="2 3">CCAP 1055/1</strain>
    </source>
</reference>
<feature type="compositionally biased region" description="Basic residues" evidence="1">
    <location>
        <begin position="74"/>
        <end position="83"/>
    </location>
</feature>
<dbReference type="EMBL" id="DS999284">
    <property type="protein sequence ID" value="EEC42602.1"/>
    <property type="molecule type" value="Genomic_DNA"/>
</dbReference>
<accession>B7S4B7</accession>
<feature type="compositionally biased region" description="Basic and acidic residues" evidence="1">
    <location>
        <begin position="661"/>
        <end position="673"/>
    </location>
</feature>
<gene>
    <name evidence="2" type="ORF">PHATRDRAFT_bd1438</name>
</gene>
<protein>
    <submittedName>
        <fullName evidence="2">Uncharacterized protein</fullName>
    </submittedName>
</protein>
<evidence type="ECO:0000313" key="2">
    <source>
        <dbReference type="EMBL" id="EEC42602.1"/>
    </source>
</evidence>
<feature type="compositionally biased region" description="Low complexity" evidence="1">
    <location>
        <begin position="594"/>
        <end position="606"/>
    </location>
</feature>
<sequence>MSHEPAVETQTTASTTSSSGGYSADGSNSDQSSHETVPTLAIHDVPLSRSRTQRRQYDHDQTHREDDDNESPHHPMHGRRSHRGGSSVPPSSPETRTGKRHPHAIPDNLLRDTPVADSGRFLDKPITHHDVDREAWLQQQPQPPDGTHSPVLPNHQKTVALAPWNGVRIHHPMDPRIDLSTVALLPCPHVPAPSFWEEPTKRSHAHDTIANHHSSPQPQQHCPHTIVPPVDPRPVTNDRKLRSSHSPIPSLMRQAVRPFFQMPGVPLSPTTRTSTLDKHNIDDDDNVNPTGSPTPPHHPAHSFTQHDSSEGFTSFFTTTHSSTGHSHSNDTNTTASSENNRPRRIAGENASVRNESSSAASLPQLPPGAPLVTDVSSSNPTDSVASTGISNPNTSAGSGSGGNTGSGSNQGSSGSGNEKGSNEEFLAKEDITHSGEATNDGSERSDTNAATKPVPEQTTTPLRAPDPDETVQHDGVHRERKLLDKKRKRIEMRREYEAQQHLESSESSQPSDTDDILCPGTLVALHQVLTFSKTARILVRAIPPFVVEHTNAAYTRLTGIDSHAVVGKPLSSCMEILASESAKGSQSVREDGQSESSSNESVPSTELELTVAAGRAHVQVPPSRQPPSKIEMEVLVLSGGLCHFHLAHLTVRPHAMVDRKMAAGHAEQQKHDGAAPSRENSLTGNGASVRGKYSNEPLVLTCRISIAPVVSSPDSVTANEESELSQSKVKRKKYRTEASPNEEVHYRGISTGGSPHSNRKRRQLLPNETPVH</sequence>
<feature type="region of interest" description="Disordered" evidence="1">
    <location>
        <begin position="261"/>
        <end position="421"/>
    </location>
</feature>
<dbReference type="GeneID" id="7204910"/>
<dbReference type="PaxDb" id="2850-Phatrdraft1438"/>
<feature type="compositionally biased region" description="Low complexity" evidence="1">
    <location>
        <begin position="310"/>
        <end position="334"/>
    </location>
</feature>
<dbReference type="AlphaFoldDB" id="B7S4B7"/>
<feature type="region of interest" description="Disordered" evidence="1">
    <location>
        <begin position="661"/>
        <end position="692"/>
    </location>
</feature>
<dbReference type="RefSeq" id="XP_002176366.1">
    <property type="nucleotide sequence ID" value="XM_002176330.1"/>
</dbReference>
<organism evidence="2 3">
    <name type="scientific">Phaeodactylum tricornutum (strain CCAP 1055/1)</name>
    <dbReference type="NCBI Taxonomy" id="556484"/>
    <lineage>
        <taxon>Eukaryota</taxon>
        <taxon>Sar</taxon>
        <taxon>Stramenopiles</taxon>
        <taxon>Ochrophyta</taxon>
        <taxon>Bacillariophyta</taxon>
        <taxon>Bacillariophyceae</taxon>
        <taxon>Bacillariophycidae</taxon>
        <taxon>Naviculales</taxon>
        <taxon>Phaeodactylaceae</taxon>
        <taxon>Phaeodactylum</taxon>
    </lineage>
</organism>
<feature type="region of interest" description="Disordered" evidence="1">
    <location>
        <begin position="209"/>
        <end position="247"/>
    </location>
</feature>
<name>B7S4B7_PHATC</name>
<proteinExistence type="predicted"/>
<feature type="compositionally biased region" description="Polar residues" evidence="1">
    <location>
        <begin position="712"/>
        <end position="727"/>
    </location>
</feature>
<dbReference type="OrthoDB" id="49625at2759"/>
<feature type="region of interest" description="Disordered" evidence="1">
    <location>
        <begin position="1"/>
        <end position="123"/>
    </location>
</feature>
<feature type="compositionally biased region" description="Basic and acidic residues" evidence="1">
    <location>
        <begin position="55"/>
        <end position="73"/>
    </location>
</feature>
<keyword evidence="3" id="KW-1185">Reference proteome</keyword>
<dbReference type="KEGG" id="pti:PHATRDRAFT_bd1438"/>
<dbReference type="InParanoid" id="B7S4B7"/>
<dbReference type="HOGENOM" id="CLU_358827_0_0_1"/>
<dbReference type="eggNOG" id="ENOG502ST6K">
    <property type="taxonomic scope" value="Eukaryota"/>
</dbReference>
<feature type="region of interest" description="Disordered" evidence="1">
    <location>
        <begin position="581"/>
        <end position="606"/>
    </location>
</feature>
<feature type="region of interest" description="Disordered" evidence="1">
    <location>
        <begin position="712"/>
        <end position="772"/>
    </location>
</feature>
<feature type="compositionally biased region" description="Polar residues" evidence="1">
    <location>
        <begin position="374"/>
        <end position="389"/>
    </location>
</feature>
<feature type="region of interest" description="Disordered" evidence="1">
    <location>
        <begin position="433"/>
        <end position="476"/>
    </location>
</feature>
<dbReference type="Proteomes" id="UP000000759">
    <property type="component" value="Unassembled WGS sequence"/>
</dbReference>
<feature type="compositionally biased region" description="Low complexity" evidence="1">
    <location>
        <begin position="9"/>
        <end position="29"/>
    </location>
</feature>
<feature type="compositionally biased region" description="Low complexity" evidence="1">
    <location>
        <begin position="406"/>
        <end position="419"/>
    </location>
</feature>
<evidence type="ECO:0000313" key="3">
    <source>
        <dbReference type="Proteomes" id="UP000000759"/>
    </source>
</evidence>